<proteinExistence type="predicted"/>
<dbReference type="RefSeq" id="WP_245857179.1">
    <property type="nucleotide sequence ID" value="NZ_JALY01000293.1"/>
</dbReference>
<gene>
    <name evidence="1" type="ORF">AA81_12940</name>
</gene>
<reference evidence="1 2" key="1">
    <citation type="submission" date="2014-01" db="EMBL/GenBank/DDBJ databases">
        <title>Comparative genomics of Petrotoga.</title>
        <authorList>
            <person name="Chow K."/>
            <person name="Charchuk R."/>
            <person name="Nesbo C.L."/>
        </authorList>
    </citation>
    <scope>NUCLEOTIDE SEQUENCE [LARGE SCALE GENOMIC DNA]</scope>
    <source>
        <strain evidence="1 2">DSM 16923</strain>
    </source>
</reference>
<name>A0A2S5E911_9BACT</name>
<organism evidence="1 2">
    <name type="scientific">Petrotoga halophila DSM 16923</name>
    <dbReference type="NCBI Taxonomy" id="1122953"/>
    <lineage>
        <taxon>Bacteria</taxon>
        <taxon>Thermotogati</taxon>
        <taxon>Thermotogota</taxon>
        <taxon>Thermotogae</taxon>
        <taxon>Petrotogales</taxon>
        <taxon>Petrotogaceae</taxon>
        <taxon>Petrotoga</taxon>
    </lineage>
</organism>
<evidence type="ECO:0008006" key="3">
    <source>
        <dbReference type="Google" id="ProtNLM"/>
    </source>
</evidence>
<dbReference type="Proteomes" id="UP000236950">
    <property type="component" value="Unassembled WGS sequence"/>
</dbReference>
<dbReference type="AlphaFoldDB" id="A0A2S5E911"/>
<accession>A0A2S5E911</accession>
<keyword evidence="2" id="KW-1185">Reference proteome</keyword>
<evidence type="ECO:0000313" key="2">
    <source>
        <dbReference type="Proteomes" id="UP000236950"/>
    </source>
</evidence>
<evidence type="ECO:0000313" key="1">
    <source>
        <dbReference type="EMBL" id="POZ89656.1"/>
    </source>
</evidence>
<comment type="caution">
    <text evidence="1">The sequence shown here is derived from an EMBL/GenBank/DDBJ whole genome shotgun (WGS) entry which is preliminary data.</text>
</comment>
<dbReference type="EMBL" id="JALY01000293">
    <property type="protein sequence ID" value="POZ89656.1"/>
    <property type="molecule type" value="Genomic_DNA"/>
</dbReference>
<protein>
    <recommendedName>
        <fullName evidence="3">Transposase (putative) YhgA-like domain-containing protein</fullName>
    </recommendedName>
</protein>
<sequence>MSNPIKDSIFKELFEDRAIFYDFLKAFLPREITQQIKETDLKREQTELTGWSFTMEKQNGHHQWT</sequence>